<dbReference type="SUPFAM" id="SSF51905">
    <property type="entry name" value="FAD/NAD(P)-binding domain"/>
    <property type="match status" value="1"/>
</dbReference>
<dbReference type="InterPro" id="IPR036188">
    <property type="entry name" value="FAD/NAD-bd_sf"/>
</dbReference>
<reference evidence="4 5" key="1">
    <citation type="submission" date="2021-02" db="EMBL/GenBank/DDBJ databases">
        <title>Taxonomically Unique Crown Gall-Associated Xanthomonas Stains Have Deficiency in Virulence Repertories.</title>
        <authorList>
            <person name="Mafakheri H."/>
            <person name="Taghavi S.M."/>
            <person name="Dimkic I."/>
            <person name="Nemanja K."/>
            <person name="Osdaghi E."/>
        </authorList>
    </citation>
    <scope>NUCLEOTIDE SEQUENCE [LARGE SCALE GENOMIC DNA]</scope>
    <source>
        <strain evidence="4 5">FX4</strain>
    </source>
</reference>
<keyword evidence="1" id="KW-0285">Flavoprotein</keyword>
<sequence length="440" mass="46785">MSAHYRTVVIGGGPSGTGPLVYGAWSGRLPELLGRGLALVEGSDSLCAGRLGHYQINSNSTGATFVECLEHGTASPFLRRSLEASARARVAEYRDRVLPLPLAGELLDEIGRDLQDAFAQFPESKVFLGTHAEQIRIVMPSQFEITLRDTRSHELRRVSCQRVLMATGGNAHVPRRVGAALAAAARRNGAAESPLMMSSDRLLQADGLRAAQAWLDGYDAPVVAIVGGSHSAFASAGLLLKQFGDDLLTEHGAIALLARAAPKLFYDTCADATADGYAAYADADVGKRGQVYPIAGLRGDAKDLYRAMIGLGGCGPEPRVRLLELPSCDAAYDAVDVDWERLALVVFASGYTMPEVPIVNARGAPVSLHGHYTDVYVDQQSRLLDATGAPLPGLYAVGLATGFSPVEMLGGESTYSGKENSVWLCQHMLGETLFDALARD</sequence>
<evidence type="ECO:0000313" key="5">
    <source>
        <dbReference type="Proteomes" id="UP000695802"/>
    </source>
</evidence>
<dbReference type="Pfam" id="PF00890">
    <property type="entry name" value="FAD_binding_2"/>
    <property type="match status" value="1"/>
</dbReference>
<dbReference type="PRINTS" id="PR00368">
    <property type="entry name" value="FADPNR"/>
</dbReference>
<dbReference type="Proteomes" id="UP000695802">
    <property type="component" value="Unassembled WGS sequence"/>
</dbReference>
<keyword evidence="5" id="KW-1185">Reference proteome</keyword>
<evidence type="ECO:0000259" key="3">
    <source>
        <dbReference type="Pfam" id="PF00890"/>
    </source>
</evidence>
<keyword evidence="2" id="KW-0560">Oxidoreductase</keyword>
<evidence type="ECO:0000256" key="2">
    <source>
        <dbReference type="ARBA" id="ARBA00023002"/>
    </source>
</evidence>
<dbReference type="InterPro" id="IPR003953">
    <property type="entry name" value="FAD-dep_OxRdtase_2_FAD-bd"/>
</dbReference>
<organism evidence="4 5">
    <name type="scientific">Xanthomonas bonasiae</name>
    <dbReference type="NCBI Taxonomy" id="2810351"/>
    <lineage>
        <taxon>Bacteria</taxon>
        <taxon>Pseudomonadati</taxon>
        <taxon>Pseudomonadota</taxon>
        <taxon>Gammaproteobacteria</taxon>
        <taxon>Lysobacterales</taxon>
        <taxon>Lysobacteraceae</taxon>
        <taxon>Xanthomonas</taxon>
    </lineage>
</organism>
<comment type="caution">
    <text evidence="4">The sequence shown here is derived from an EMBL/GenBank/DDBJ whole genome shotgun (WGS) entry which is preliminary data.</text>
</comment>
<evidence type="ECO:0000313" key="4">
    <source>
        <dbReference type="EMBL" id="MBN6100554.1"/>
    </source>
</evidence>
<gene>
    <name evidence="4" type="ORF">JR064_00025</name>
</gene>
<name>A0ABS3B104_9XANT</name>
<dbReference type="RefSeq" id="WP_206228407.1">
    <property type="nucleotide sequence ID" value="NZ_JAFIWB010000001.1"/>
</dbReference>
<protein>
    <submittedName>
        <fullName evidence="4">FAD-binding protein</fullName>
    </submittedName>
</protein>
<accession>A0ABS3B104</accession>
<proteinExistence type="predicted"/>
<feature type="domain" description="FAD-dependent oxidoreductase 2 FAD-binding" evidence="3">
    <location>
        <begin position="357"/>
        <end position="413"/>
    </location>
</feature>
<dbReference type="Gene3D" id="3.50.50.60">
    <property type="entry name" value="FAD/NAD(P)-binding domain"/>
    <property type="match status" value="1"/>
</dbReference>
<evidence type="ECO:0000256" key="1">
    <source>
        <dbReference type="ARBA" id="ARBA00022630"/>
    </source>
</evidence>
<dbReference type="EMBL" id="JAFIWB010000001">
    <property type="protein sequence ID" value="MBN6100554.1"/>
    <property type="molecule type" value="Genomic_DNA"/>
</dbReference>